<protein>
    <submittedName>
        <fullName evidence="2">Uncharacterized protein</fullName>
    </submittedName>
</protein>
<feature type="region of interest" description="Disordered" evidence="1">
    <location>
        <begin position="1"/>
        <end position="32"/>
    </location>
</feature>
<accession>A0A0P1B4U6</accession>
<proteinExistence type="predicted"/>
<evidence type="ECO:0000313" key="3">
    <source>
        <dbReference type="Proteomes" id="UP000054928"/>
    </source>
</evidence>
<dbReference type="GeneID" id="36402173"/>
<dbReference type="EMBL" id="CCYD01003042">
    <property type="protein sequence ID" value="CEG49353.1"/>
    <property type="molecule type" value="Genomic_DNA"/>
</dbReference>
<keyword evidence="3" id="KW-1185">Reference proteome</keyword>
<dbReference type="AlphaFoldDB" id="A0A0P1B4U6"/>
<reference evidence="3" key="1">
    <citation type="submission" date="2014-09" db="EMBL/GenBank/DDBJ databases">
        <authorList>
            <person name="Sharma Rahul"/>
            <person name="Thines Marco"/>
        </authorList>
    </citation>
    <scope>NUCLEOTIDE SEQUENCE [LARGE SCALE GENOMIC DNA]</scope>
</reference>
<evidence type="ECO:0000313" key="2">
    <source>
        <dbReference type="EMBL" id="CEG49353.1"/>
    </source>
</evidence>
<evidence type="ECO:0000256" key="1">
    <source>
        <dbReference type="SAM" id="MobiDB-lite"/>
    </source>
</evidence>
<name>A0A0P1B4U6_PLAHL</name>
<sequence>MRPSDLRATGGESGAWVSEKGTSPGPEGPSEEPVVAYAGLLLNHSRAYKDFWHGRW</sequence>
<dbReference type="Proteomes" id="UP000054928">
    <property type="component" value="Unassembled WGS sequence"/>
</dbReference>
<organism evidence="2 3">
    <name type="scientific">Plasmopara halstedii</name>
    <name type="common">Downy mildew of sunflower</name>
    <dbReference type="NCBI Taxonomy" id="4781"/>
    <lineage>
        <taxon>Eukaryota</taxon>
        <taxon>Sar</taxon>
        <taxon>Stramenopiles</taxon>
        <taxon>Oomycota</taxon>
        <taxon>Peronosporomycetes</taxon>
        <taxon>Peronosporales</taxon>
        <taxon>Peronosporaceae</taxon>
        <taxon>Plasmopara</taxon>
    </lineage>
</organism>
<dbReference type="RefSeq" id="XP_024585722.1">
    <property type="nucleotide sequence ID" value="XM_024720532.1"/>
</dbReference>